<organism evidence="8">
    <name type="scientific">uncultured spirochete</name>
    <dbReference type="NCBI Taxonomy" id="156406"/>
    <lineage>
        <taxon>Bacteria</taxon>
        <taxon>Pseudomonadati</taxon>
        <taxon>Spirochaetota</taxon>
        <taxon>Spirochaetia</taxon>
        <taxon>Spirochaetales</taxon>
        <taxon>environmental samples</taxon>
    </lineage>
</organism>
<dbReference type="SUPFAM" id="SSF54211">
    <property type="entry name" value="Ribosomal protein S5 domain 2-like"/>
    <property type="match status" value="1"/>
</dbReference>
<evidence type="ECO:0000259" key="7">
    <source>
        <dbReference type="Pfam" id="PF10509"/>
    </source>
</evidence>
<keyword evidence="4 8" id="KW-0418">Kinase</keyword>
<dbReference type="InterPro" id="IPR006204">
    <property type="entry name" value="GHMP_kinase_N_dom"/>
</dbReference>
<evidence type="ECO:0000259" key="6">
    <source>
        <dbReference type="Pfam" id="PF00288"/>
    </source>
</evidence>
<reference evidence="8" key="1">
    <citation type="submission" date="2017-02" db="EMBL/GenBank/DDBJ databases">
        <authorList>
            <person name="Regsiter A."/>
            <person name="William W."/>
        </authorList>
    </citation>
    <scope>NUCLEOTIDE SEQUENCE</scope>
    <source>
        <strain evidence="8">BdmA 4</strain>
    </source>
</reference>
<evidence type="ECO:0000256" key="1">
    <source>
        <dbReference type="ARBA" id="ARBA00006566"/>
    </source>
</evidence>
<dbReference type="PRINTS" id="PR00473">
    <property type="entry name" value="GALCTOKINASE"/>
</dbReference>
<feature type="domain" description="GHMP kinase N-terminal" evidence="6">
    <location>
        <begin position="138"/>
        <end position="216"/>
    </location>
</feature>
<dbReference type="GO" id="GO:0005524">
    <property type="term" value="F:ATP binding"/>
    <property type="evidence" value="ECO:0007669"/>
    <property type="project" value="UniProtKB-KW"/>
</dbReference>
<dbReference type="InterPro" id="IPR006203">
    <property type="entry name" value="GHMP_knse_ATP-bd_CS"/>
</dbReference>
<comment type="similarity">
    <text evidence="1">Belongs to the GHMP kinase family. GalK subfamily.</text>
</comment>
<dbReference type="Pfam" id="PF00288">
    <property type="entry name" value="GHMP_kinases_N"/>
    <property type="match status" value="1"/>
</dbReference>
<dbReference type="Gene3D" id="3.30.70.890">
    <property type="entry name" value="GHMP kinase, C-terminal domain"/>
    <property type="match status" value="1"/>
</dbReference>
<dbReference type="Gene3D" id="3.30.230.10">
    <property type="match status" value="1"/>
</dbReference>
<name>A0A3P3XUI2_9SPIR</name>
<dbReference type="InterPro" id="IPR014721">
    <property type="entry name" value="Ribsml_uS5_D2-typ_fold_subgr"/>
</dbReference>
<accession>A0A3P3XUI2</accession>
<gene>
    <name evidence="8" type="ORF">SPIRO4BDMA_80044</name>
</gene>
<dbReference type="InterPro" id="IPR036554">
    <property type="entry name" value="GHMP_kinase_C_sf"/>
</dbReference>
<dbReference type="InterPro" id="IPR006206">
    <property type="entry name" value="Mevalonate/galactokinase"/>
</dbReference>
<protein>
    <submittedName>
        <fullName evidence="8">GHMP kinase, N-terminal domain protein</fullName>
    </submittedName>
</protein>
<dbReference type="AlphaFoldDB" id="A0A3P3XUI2"/>
<feature type="domain" description="Galactokinase N-terminal" evidence="7">
    <location>
        <begin position="53"/>
        <end position="91"/>
    </location>
</feature>
<keyword evidence="2" id="KW-0808">Transferase</keyword>
<dbReference type="PANTHER" id="PTHR10457:SF7">
    <property type="entry name" value="GALACTOKINASE-RELATED"/>
    <property type="match status" value="1"/>
</dbReference>
<dbReference type="InterPro" id="IPR019539">
    <property type="entry name" value="GalKase_N"/>
</dbReference>
<dbReference type="InterPro" id="IPR020568">
    <property type="entry name" value="Ribosomal_Su5_D2-typ_SF"/>
</dbReference>
<evidence type="ECO:0000256" key="5">
    <source>
        <dbReference type="ARBA" id="ARBA00022840"/>
    </source>
</evidence>
<dbReference type="GO" id="GO:0004335">
    <property type="term" value="F:galactokinase activity"/>
    <property type="evidence" value="ECO:0007669"/>
    <property type="project" value="InterPro"/>
</dbReference>
<proteinExistence type="inferred from homology"/>
<dbReference type="GO" id="GO:0005829">
    <property type="term" value="C:cytosol"/>
    <property type="evidence" value="ECO:0007669"/>
    <property type="project" value="TreeGrafter"/>
</dbReference>
<dbReference type="SUPFAM" id="SSF55060">
    <property type="entry name" value="GHMP Kinase, C-terminal domain"/>
    <property type="match status" value="1"/>
</dbReference>
<keyword evidence="3" id="KW-0547">Nucleotide-binding</keyword>
<dbReference type="Pfam" id="PF10509">
    <property type="entry name" value="GalKase_gal_bdg"/>
    <property type="match status" value="1"/>
</dbReference>
<evidence type="ECO:0000256" key="2">
    <source>
        <dbReference type="ARBA" id="ARBA00022679"/>
    </source>
</evidence>
<dbReference type="GO" id="GO:0006012">
    <property type="term" value="P:galactose metabolic process"/>
    <property type="evidence" value="ECO:0007669"/>
    <property type="project" value="InterPro"/>
</dbReference>
<evidence type="ECO:0000313" key="8">
    <source>
        <dbReference type="EMBL" id="SLM19937.1"/>
    </source>
</evidence>
<evidence type="ECO:0000256" key="4">
    <source>
        <dbReference type="ARBA" id="ARBA00022777"/>
    </source>
</evidence>
<dbReference type="EMBL" id="FWDO01000008">
    <property type="protein sequence ID" value="SLM19937.1"/>
    <property type="molecule type" value="Genomic_DNA"/>
</dbReference>
<dbReference type="PIRSF" id="PIRSF000530">
    <property type="entry name" value="Galactokinase"/>
    <property type="match status" value="1"/>
</dbReference>
<dbReference type="InterPro" id="IPR000705">
    <property type="entry name" value="Galactokinase"/>
</dbReference>
<dbReference type="PANTHER" id="PTHR10457">
    <property type="entry name" value="MEVALONATE KINASE/GALACTOKINASE"/>
    <property type="match status" value="1"/>
</dbReference>
<dbReference type="PROSITE" id="PS00627">
    <property type="entry name" value="GHMP_KINASES_ATP"/>
    <property type="match status" value="1"/>
</dbReference>
<evidence type="ECO:0000256" key="3">
    <source>
        <dbReference type="ARBA" id="ARBA00022741"/>
    </source>
</evidence>
<dbReference type="PRINTS" id="PR00959">
    <property type="entry name" value="MEVGALKINASE"/>
</dbReference>
<sequence>MDKEYMSNIHTRPQKIPLLTIAELSKNEANRLAARFARLASKLPPTEGSVPQELHYYSSPGRTELGGNHTDHNNGCVLAASVDLDMLAVVRARNDSIVTLTSSGYAPLSLDMADTGARQDERGSPAAIIRGLAGWLSRKGASLPKGFDIAVDSEVPSGSGLSSSAAFELLIAAIFDDIGNYGFSPVEWAIAGQFAENEYFGKPCGLMDQLACAVGGIVSIDFAEPQRPKIETVSYDFAAHDLVLAIVNTGSNHEDLTREYASIPQEMKSVAALCEARTLDRVTKSDLLARTPEIRARCGDRAFLRAWHFVHETRRPGQMQRALARDDIAAYLSLVRESGRSSWMYLQNIQAGDPRRQSLALALALSEDLLGDEGAWRVHGGGFAGTVQVYIPKSKFHEFLERMETVFGQDSVRRLNIRPYGVCRFLM</sequence>
<keyword evidence="5" id="KW-0067">ATP-binding</keyword>